<evidence type="ECO:0000259" key="9">
    <source>
        <dbReference type="Pfam" id="PF17900"/>
    </source>
</evidence>
<accession>A0A2P5FW49</accession>
<reference evidence="11" key="1">
    <citation type="submission" date="2016-06" db="EMBL/GenBank/DDBJ databases">
        <title>Parallel loss of symbiosis genes in relatives of nitrogen-fixing non-legume Parasponia.</title>
        <authorList>
            <person name="Van Velzen R."/>
            <person name="Holmer R."/>
            <person name="Bu F."/>
            <person name="Rutten L."/>
            <person name="Van Zeijl A."/>
            <person name="Liu W."/>
            <person name="Santuari L."/>
            <person name="Cao Q."/>
            <person name="Sharma T."/>
            <person name="Shen D."/>
            <person name="Roswanjaya Y."/>
            <person name="Wardhani T."/>
            <person name="Kalhor M.S."/>
            <person name="Jansen J."/>
            <person name="Van den Hoogen J."/>
            <person name="Gungor B."/>
            <person name="Hartog M."/>
            <person name="Hontelez J."/>
            <person name="Verver J."/>
            <person name="Yang W.-C."/>
            <person name="Schijlen E."/>
            <person name="Repin R."/>
            <person name="Schilthuizen M."/>
            <person name="Schranz E."/>
            <person name="Heidstra R."/>
            <person name="Miyata K."/>
            <person name="Fedorova E."/>
            <person name="Kohlen W."/>
            <person name="Bisseling T."/>
            <person name="Smit S."/>
            <person name="Geurts R."/>
        </authorList>
    </citation>
    <scope>NUCLEOTIDE SEQUENCE [LARGE SCALE GENOMIC DNA]</scope>
    <source>
        <strain evidence="11">cv. RG33-2</strain>
    </source>
</reference>
<evidence type="ECO:0000256" key="4">
    <source>
        <dbReference type="ARBA" id="ARBA00022723"/>
    </source>
</evidence>
<dbReference type="GO" id="GO:0005615">
    <property type="term" value="C:extracellular space"/>
    <property type="evidence" value="ECO:0007669"/>
    <property type="project" value="TreeGrafter"/>
</dbReference>
<keyword evidence="6" id="KW-0862">Zinc</keyword>
<keyword evidence="3" id="KW-0645">Protease</keyword>
<name>A0A2P5FW49_TREOI</name>
<dbReference type="Gene3D" id="2.60.40.1730">
    <property type="entry name" value="tricorn interacting facor f3 domain"/>
    <property type="match status" value="1"/>
</dbReference>
<evidence type="ECO:0000259" key="8">
    <source>
        <dbReference type="Pfam" id="PF01433"/>
    </source>
</evidence>
<keyword evidence="4" id="KW-0479">Metal-binding</keyword>
<organism evidence="10 11">
    <name type="scientific">Trema orientale</name>
    <name type="common">Charcoal tree</name>
    <name type="synonym">Celtis orientalis</name>
    <dbReference type="NCBI Taxonomy" id="63057"/>
    <lineage>
        <taxon>Eukaryota</taxon>
        <taxon>Viridiplantae</taxon>
        <taxon>Streptophyta</taxon>
        <taxon>Embryophyta</taxon>
        <taxon>Tracheophyta</taxon>
        <taxon>Spermatophyta</taxon>
        <taxon>Magnoliopsida</taxon>
        <taxon>eudicotyledons</taxon>
        <taxon>Gunneridae</taxon>
        <taxon>Pentapetalae</taxon>
        <taxon>rosids</taxon>
        <taxon>fabids</taxon>
        <taxon>Rosales</taxon>
        <taxon>Cannabaceae</taxon>
        <taxon>Trema</taxon>
    </lineage>
</organism>
<sequence length="170" mass="19228">MAGTQFEVVDARRCFPCWDEPALKATFKIRVDASQELMVLSNMPITDEKLNGNNVKTIIFESPFMSTYIVGVVVGLFDYIEDTSADGVKVGKGSSLYTMQSRHFDLYIKKTLLYFSVPHSLPKLDLVGVPEFFAGAMENYGLIVYRENELLYDELHSTTARKQISLYTSQ</sequence>
<dbReference type="InterPro" id="IPR001930">
    <property type="entry name" value="Peptidase_M1"/>
</dbReference>
<dbReference type="Pfam" id="PF01433">
    <property type="entry name" value="Peptidase_M1"/>
    <property type="match status" value="1"/>
</dbReference>
<evidence type="ECO:0000256" key="3">
    <source>
        <dbReference type="ARBA" id="ARBA00022670"/>
    </source>
</evidence>
<comment type="caution">
    <text evidence="10">The sequence shown here is derived from an EMBL/GenBank/DDBJ whole genome shotgun (WGS) entry which is preliminary data.</text>
</comment>
<evidence type="ECO:0000256" key="7">
    <source>
        <dbReference type="ARBA" id="ARBA00023049"/>
    </source>
</evidence>
<comment type="cofactor">
    <cofactor evidence="1">
        <name>Zn(2+)</name>
        <dbReference type="ChEBI" id="CHEBI:29105"/>
    </cofactor>
</comment>
<dbReference type="SUPFAM" id="SSF55486">
    <property type="entry name" value="Metalloproteases ('zincins'), catalytic domain"/>
    <property type="match status" value="1"/>
</dbReference>
<dbReference type="GO" id="GO:0042277">
    <property type="term" value="F:peptide binding"/>
    <property type="evidence" value="ECO:0007669"/>
    <property type="project" value="TreeGrafter"/>
</dbReference>
<evidence type="ECO:0000313" key="10">
    <source>
        <dbReference type="EMBL" id="POO02031.1"/>
    </source>
</evidence>
<comment type="similarity">
    <text evidence="2">Belongs to the peptidase M1 family.</text>
</comment>
<feature type="domain" description="Peptidase M1 membrane alanine aminopeptidase" evidence="8">
    <location>
        <begin position="110"/>
        <end position="163"/>
    </location>
</feature>
<evidence type="ECO:0000313" key="11">
    <source>
        <dbReference type="Proteomes" id="UP000237000"/>
    </source>
</evidence>
<dbReference type="GO" id="GO:0008270">
    <property type="term" value="F:zinc ion binding"/>
    <property type="evidence" value="ECO:0007669"/>
    <property type="project" value="InterPro"/>
</dbReference>
<dbReference type="Pfam" id="PF17900">
    <property type="entry name" value="Peptidase_M1_N"/>
    <property type="match status" value="1"/>
</dbReference>
<dbReference type="InterPro" id="IPR014782">
    <property type="entry name" value="Peptidase_M1_dom"/>
</dbReference>
<protein>
    <submittedName>
        <fullName evidence="10">Peptidase M1, alanine aminopeptidase/leukotriene A4 hydrolase</fullName>
    </submittedName>
</protein>
<keyword evidence="11" id="KW-1185">Reference proteome</keyword>
<dbReference type="GO" id="GO:0016020">
    <property type="term" value="C:membrane"/>
    <property type="evidence" value="ECO:0007669"/>
    <property type="project" value="TreeGrafter"/>
</dbReference>
<dbReference type="GO" id="GO:0070006">
    <property type="term" value="F:metalloaminopeptidase activity"/>
    <property type="evidence" value="ECO:0007669"/>
    <property type="project" value="TreeGrafter"/>
</dbReference>
<evidence type="ECO:0000256" key="1">
    <source>
        <dbReference type="ARBA" id="ARBA00001947"/>
    </source>
</evidence>
<dbReference type="InterPro" id="IPR050344">
    <property type="entry name" value="Peptidase_M1_aminopeptidases"/>
</dbReference>
<evidence type="ECO:0000256" key="5">
    <source>
        <dbReference type="ARBA" id="ARBA00022801"/>
    </source>
</evidence>
<dbReference type="EMBL" id="JXTC01000006">
    <property type="protein sequence ID" value="POO02031.1"/>
    <property type="molecule type" value="Genomic_DNA"/>
</dbReference>
<dbReference type="Proteomes" id="UP000237000">
    <property type="component" value="Unassembled WGS sequence"/>
</dbReference>
<dbReference type="InterPro" id="IPR027268">
    <property type="entry name" value="Peptidase_M4/M1_CTD_sf"/>
</dbReference>
<dbReference type="PANTHER" id="PTHR11533">
    <property type="entry name" value="PROTEASE M1 ZINC METALLOPROTEASE"/>
    <property type="match status" value="1"/>
</dbReference>
<evidence type="ECO:0000256" key="6">
    <source>
        <dbReference type="ARBA" id="ARBA00022833"/>
    </source>
</evidence>
<dbReference type="STRING" id="63057.A0A2P5FW49"/>
<evidence type="ECO:0000256" key="2">
    <source>
        <dbReference type="ARBA" id="ARBA00010136"/>
    </source>
</evidence>
<proteinExistence type="inferred from homology"/>
<dbReference type="SUPFAM" id="SSF63737">
    <property type="entry name" value="Leukotriene A4 hydrolase N-terminal domain"/>
    <property type="match status" value="1"/>
</dbReference>
<dbReference type="PRINTS" id="PR00756">
    <property type="entry name" value="ALADIPTASE"/>
</dbReference>
<dbReference type="GO" id="GO:0006508">
    <property type="term" value="P:proteolysis"/>
    <property type="evidence" value="ECO:0007669"/>
    <property type="project" value="UniProtKB-KW"/>
</dbReference>
<feature type="domain" description="Aminopeptidase N-like N-terminal" evidence="9">
    <location>
        <begin position="1"/>
        <end position="69"/>
    </location>
</feature>
<dbReference type="PANTHER" id="PTHR11533:SF274">
    <property type="entry name" value="AMINOPEPTIDASE"/>
    <property type="match status" value="1"/>
</dbReference>
<dbReference type="InterPro" id="IPR042097">
    <property type="entry name" value="Aminopeptidase_N-like_N_sf"/>
</dbReference>
<dbReference type="GO" id="GO:0005737">
    <property type="term" value="C:cytoplasm"/>
    <property type="evidence" value="ECO:0007669"/>
    <property type="project" value="TreeGrafter"/>
</dbReference>
<dbReference type="OrthoDB" id="10031169at2759"/>
<keyword evidence="7" id="KW-0482">Metalloprotease</keyword>
<dbReference type="GO" id="GO:0043171">
    <property type="term" value="P:peptide catabolic process"/>
    <property type="evidence" value="ECO:0007669"/>
    <property type="project" value="TreeGrafter"/>
</dbReference>
<dbReference type="Gene3D" id="1.10.390.10">
    <property type="entry name" value="Neutral Protease Domain 2"/>
    <property type="match status" value="1"/>
</dbReference>
<gene>
    <name evidence="10" type="ORF">TorRG33x02_023230</name>
</gene>
<keyword evidence="10" id="KW-0031">Aminopeptidase</keyword>
<dbReference type="InterPro" id="IPR045357">
    <property type="entry name" value="Aminopeptidase_N-like_N"/>
</dbReference>
<dbReference type="InParanoid" id="A0A2P5FW49"/>
<dbReference type="AlphaFoldDB" id="A0A2P5FW49"/>
<keyword evidence="5 10" id="KW-0378">Hydrolase</keyword>